<name>A0A8J7U994_9BACT</name>
<evidence type="ECO:0000256" key="1">
    <source>
        <dbReference type="ARBA" id="ARBA00022574"/>
    </source>
</evidence>
<dbReference type="PROSITE" id="PS00108">
    <property type="entry name" value="PROTEIN_KINASE_ST"/>
    <property type="match status" value="1"/>
</dbReference>
<dbReference type="InterPro" id="IPR027417">
    <property type="entry name" value="P-loop_NTPase"/>
</dbReference>
<evidence type="ECO:0000256" key="2">
    <source>
        <dbReference type="ARBA" id="ARBA00022737"/>
    </source>
</evidence>
<feature type="repeat" description="WD" evidence="3">
    <location>
        <begin position="1723"/>
        <end position="1764"/>
    </location>
</feature>
<proteinExistence type="predicted"/>
<dbReference type="InterPro" id="IPR008271">
    <property type="entry name" value="Ser/Thr_kinase_AS"/>
</dbReference>
<feature type="repeat" description="WD" evidence="3">
    <location>
        <begin position="1639"/>
        <end position="1670"/>
    </location>
</feature>
<feature type="repeat" description="WD" evidence="3">
    <location>
        <begin position="1890"/>
        <end position="1931"/>
    </location>
</feature>
<dbReference type="CDD" id="cd00200">
    <property type="entry name" value="WD40"/>
    <property type="match status" value="2"/>
</dbReference>
<dbReference type="InterPro" id="IPR036322">
    <property type="entry name" value="WD40_repeat_dom_sf"/>
</dbReference>
<sequence length="2036" mass="222162">MDFNRLQAVFEAASALSPDERAAYLAQTCGDEPEMRAEVEALLGVVDDDDLIPDAPLLQDWDERAVDALLGQRFGPYRVERLLGRGGMGAVFLGKRVDDEIEMEVSIKVMRPGRVSSAGMKRFRRERQLLADLRHPYIAALLDVGSLNAEQPYIIIEYIDGETVDQWRHTHQPELFALLNLFRKFAEAVAFAHAQGVIHRDIKPGNLMVTHGGVPKLLDFGIAALRRRMKPAPGLQQTAADGAMTPLYASPEQRDGRAVQENTDLYSLAVVLLECLLGESPREWGASPMEMITGLVVNGVGRGQAESGAGAGYDEQGAFEEIPEALGHVLRQALQPDPLRRYRQAEQLIADLDRVIGSLSGAGGTVQDDTQYDVFLWHNDEPGALALGARLARLGLRVFRYGGGDAGHVGMAEFAGRCRWCVVCLGRQNPPWFADPVGRDLIAFRSDRLRVLPLLLPGTPFPNRQSSIPRFLRGLAWFTFDEGMQSDRIATLAQQLRGDETEVGARFELCPFRGLEVFREQDSDFFIGREAVTQRIVAYLSKHPMMGVLGPSGSGKSSVVQAGVVPALRRIGGKVVLLKPGRRPVESLAFAVADALGGTDRQTLGGELAAALPRQPQALHAAMADACGEETPHLYLVIDQFEEVFTLAEDMEAAKAFIAALVFALEHPRRCCSLVLTMRSDFLGYCPLYPGLNTLLLDHVLQLEPMSSDDLRRAVTVPARMVGVDLQPGLTARILADVSGAPGKLPLLSHALLELYERREGGRLTVGAYEAVGGIEGALAHRAEAEFLALDPPAQTLLRNIFTHHLIHVGEVGENTRRTALREELLRIGGCPETVARLLDRWTAARLLTASQDNARGDELVDVAHEALIRRWPRILDWLAEDREAARHLNNLRRQARAWDDADRDPDHLIRGGLLLQMNTLINQDHTGVGALVHEFVSESWALEARRQAHEAGVRLRLMRHKNLALGAGGVAFLLATIAFGMFFRADRAEAGALLAEGEAKRQSETANLILSGMYESRAGDALDQGRPDHALLYSLAALANEIPADEAVPGAVGRFADPRMAGAERLLWTSPVMVPSRATALSGDGRWLAVAGADYLIRVMETGGVAGGEPRYSALPTVLSGHSDGINAMVMNHDGSLLISAGVDRRIRFWTRRKGVWRTRDHHAAVDQGAPVTHLALSRDERTLVALVGSTGLHWMRVDEPRVVRSQQVSPSPIHALALAPNGRQAACAAENGDLIVVGREAEPRVITRGVVCRDLVWLPKGLVGVTDEGALVFWRDPGRHGRAEPEILPSRGDPVVAAAPADKDSVWCLDRRGVLEQRAVPDGSARVSVPTGGRLCCDVRHIDMQTGGSLVALSLPQRGVQLHFAGDGELLAEQVGHTSVVWSVAVSPDGRTILSSGSDHRIQRWDLATGENLGDVRLSQASAAKAIYSPDGQTIAVTTYEGDLVLLEPDLRERRWLPGHTGLVYSAVFSPDGRLLASASADHTIRVWDVAAERAVAVLEAHQDDVRRLAFSPDGAVLASLANDESLAIWDVARFSRLAFFQNIDTNNISLTFQPEGKRLVWSTRSETLQIWDLAPYLADGVFDAPGPANSRYIETGHGALINNLVYSPDGRILATSANDGSVILLDSRTWKRLDRFAAHHQDTTSIAFTPDSQGLVTCSYDTRIRLWRTGVRIRSGTQPDGAGTINHLTFSPDGVLIAGSTSSQAVYVWCGDTGRFVSRFNDHDTLVRAVSFSPDGATLAGCGMDSFVYLWPLEGGAHRRFQTHHDDGITALAYAPDGALATGGGDGFVAVWDPKRETLRHRWEGHDHLIRKLAFSPNGRLLASMGFNGDIRLYDMAQGCFRRALIGHRGFGSSVAWSPDGAVLASGASDKIVRLWEMDSDGPPAALSGHRNSVEGVAFSPDGTFLASVDIEGVLFYWDAVTHEPLARFESPGLIVNSLVANPQNNTMASVVASTQVRFWHPERMAFFLEQSRTPRQYRRLLRNALHTFGYRFEGGTLVPEAGLTLAPKGERRGVSRRRSADEPLLYWLDAKN</sequence>
<evidence type="ECO:0000313" key="6">
    <source>
        <dbReference type="Proteomes" id="UP000664417"/>
    </source>
</evidence>
<feature type="repeat" description="WD" evidence="3">
    <location>
        <begin position="1848"/>
        <end position="1883"/>
    </location>
</feature>
<dbReference type="Gene3D" id="1.10.510.10">
    <property type="entry name" value="Transferase(Phosphotransferase) domain 1"/>
    <property type="match status" value="1"/>
</dbReference>
<dbReference type="InterPro" id="IPR015943">
    <property type="entry name" value="WD40/YVTN_repeat-like_dom_sf"/>
</dbReference>
<dbReference type="PROSITE" id="PS50011">
    <property type="entry name" value="PROTEIN_KINASE_DOM"/>
    <property type="match status" value="1"/>
</dbReference>
<keyword evidence="1 3" id="KW-0853">WD repeat</keyword>
<dbReference type="SUPFAM" id="SSF52540">
    <property type="entry name" value="P-loop containing nucleoside triphosphate hydrolases"/>
    <property type="match status" value="1"/>
</dbReference>
<dbReference type="RefSeq" id="WP_207863589.1">
    <property type="nucleotide sequence ID" value="NZ_JAFREP010000066.1"/>
</dbReference>
<evidence type="ECO:0000259" key="4">
    <source>
        <dbReference type="PROSITE" id="PS50011"/>
    </source>
</evidence>
<dbReference type="InterPro" id="IPR011009">
    <property type="entry name" value="Kinase-like_dom_sf"/>
</dbReference>
<protein>
    <submittedName>
        <fullName evidence="5">Protein kinase</fullName>
    </submittedName>
</protein>
<dbReference type="CDD" id="cd14014">
    <property type="entry name" value="STKc_PknB_like"/>
    <property type="match status" value="1"/>
</dbReference>
<dbReference type="InterPro" id="IPR049052">
    <property type="entry name" value="nSTAND1"/>
</dbReference>
<keyword evidence="6" id="KW-1185">Reference proteome</keyword>
<feature type="repeat" description="WD" evidence="3">
    <location>
        <begin position="1120"/>
        <end position="1151"/>
    </location>
</feature>
<feature type="repeat" description="WD" evidence="3">
    <location>
        <begin position="1376"/>
        <end position="1417"/>
    </location>
</feature>
<dbReference type="InterPro" id="IPR000719">
    <property type="entry name" value="Prot_kinase_dom"/>
</dbReference>
<dbReference type="SUPFAM" id="SSF56112">
    <property type="entry name" value="Protein kinase-like (PK-like)"/>
    <property type="match status" value="1"/>
</dbReference>
<dbReference type="Proteomes" id="UP000664417">
    <property type="component" value="Unassembled WGS sequence"/>
</dbReference>
<dbReference type="GO" id="GO:0004672">
    <property type="term" value="F:protein kinase activity"/>
    <property type="evidence" value="ECO:0007669"/>
    <property type="project" value="InterPro"/>
</dbReference>
<dbReference type="SUPFAM" id="SSF50978">
    <property type="entry name" value="WD40 repeat-like"/>
    <property type="match status" value="3"/>
</dbReference>
<dbReference type="PROSITE" id="PS00678">
    <property type="entry name" value="WD_REPEATS_1"/>
    <property type="match status" value="3"/>
</dbReference>
<comment type="caution">
    <text evidence="5">The sequence shown here is derived from an EMBL/GenBank/DDBJ whole genome shotgun (WGS) entry which is preliminary data.</text>
</comment>
<dbReference type="Pfam" id="PF00400">
    <property type="entry name" value="WD40"/>
    <property type="match status" value="11"/>
</dbReference>
<dbReference type="PROSITE" id="PS50294">
    <property type="entry name" value="WD_REPEATS_REGION"/>
    <property type="match status" value="10"/>
</dbReference>
<dbReference type="SMART" id="SM00220">
    <property type="entry name" value="S_TKc"/>
    <property type="match status" value="1"/>
</dbReference>
<dbReference type="EMBL" id="JAFREP010000066">
    <property type="protein sequence ID" value="MBO1323436.1"/>
    <property type="molecule type" value="Genomic_DNA"/>
</dbReference>
<feature type="repeat" description="WD" evidence="3">
    <location>
        <begin position="1806"/>
        <end position="1839"/>
    </location>
</feature>
<dbReference type="SMART" id="SM00320">
    <property type="entry name" value="WD40"/>
    <property type="match status" value="16"/>
</dbReference>
<dbReference type="Pfam" id="PF00069">
    <property type="entry name" value="Pkinase"/>
    <property type="match status" value="1"/>
</dbReference>
<accession>A0A8J7U994</accession>
<dbReference type="Gene3D" id="3.40.50.300">
    <property type="entry name" value="P-loop containing nucleotide triphosphate hydrolases"/>
    <property type="match status" value="1"/>
</dbReference>
<keyword evidence="5" id="KW-0808">Transferase</keyword>
<dbReference type="Gene3D" id="2.130.10.10">
    <property type="entry name" value="YVTN repeat-like/Quinoprotein amine dehydrogenase"/>
    <property type="match status" value="6"/>
</dbReference>
<keyword evidence="5" id="KW-0418">Kinase</keyword>
<dbReference type="PROSITE" id="PS50082">
    <property type="entry name" value="WD_REPEATS_2"/>
    <property type="match status" value="11"/>
</dbReference>
<feature type="repeat" description="WD" evidence="3">
    <location>
        <begin position="1765"/>
        <end position="1796"/>
    </location>
</feature>
<dbReference type="InterPro" id="IPR001680">
    <property type="entry name" value="WD40_rpt"/>
</dbReference>
<dbReference type="Pfam" id="PF20703">
    <property type="entry name" value="nSTAND1"/>
    <property type="match status" value="1"/>
</dbReference>
<dbReference type="InterPro" id="IPR019775">
    <property type="entry name" value="WD40_repeat_CS"/>
</dbReference>
<evidence type="ECO:0000256" key="3">
    <source>
        <dbReference type="PROSITE-ProRule" id="PRU00221"/>
    </source>
</evidence>
<organism evidence="5 6">
    <name type="scientific">Acanthopleuribacter pedis</name>
    <dbReference type="NCBI Taxonomy" id="442870"/>
    <lineage>
        <taxon>Bacteria</taxon>
        <taxon>Pseudomonadati</taxon>
        <taxon>Acidobacteriota</taxon>
        <taxon>Holophagae</taxon>
        <taxon>Acanthopleuribacterales</taxon>
        <taxon>Acanthopleuribacteraceae</taxon>
        <taxon>Acanthopleuribacter</taxon>
    </lineage>
</organism>
<feature type="repeat" description="WD" evidence="3">
    <location>
        <begin position="1459"/>
        <end position="1500"/>
    </location>
</feature>
<feature type="repeat" description="WD" evidence="3">
    <location>
        <begin position="1501"/>
        <end position="1534"/>
    </location>
</feature>
<evidence type="ECO:0000313" key="5">
    <source>
        <dbReference type="EMBL" id="MBO1323436.1"/>
    </source>
</evidence>
<dbReference type="PANTHER" id="PTHR19848:SF8">
    <property type="entry name" value="F-BOX AND WD REPEAT DOMAIN CONTAINING 7"/>
    <property type="match status" value="1"/>
</dbReference>
<dbReference type="GO" id="GO:0005524">
    <property type="term" value="F:ATP binding"/>
    <property type="evidence" value="ECO:0007669"/>
    <property type="project" value="InterPro"/>
</dbReference>
<gene>
    <name evidence="5" type="ORF">J3U88_33525</name>
</gene>
<dbReference type="PANTHER" id="PTHR19848">
    <property type="entry name" value="WD40 REPEAT PROTEIN"/>
    <property type="match status" value="1"/>
</dbReference>
<feature type="domain" description="Protein kinase" evidence="4">
    <location>
        <begin position="77"/>
        <end position="356"/>
    </location>
</feature>
<dbReference type="InterPro" id="IPR020472">
    <property type="entry name" value="WD40_PAC1"/>
</dbReference>
<dbReference type="PRINTS" id="PR00320">
    <property type="entry name" value="GPROTEINBRPT"/>
</dbReference>
<keyword evidence="2" id="KW-0677">Repeat</keyword>
<feature type="repeat" description="WD" evidence="3">
    <location>
        <begin position="1597"/>
        <end position="1638"/>
    </location>
</feature>
<reference evidence="5" key="1">
    <citation type="submission" date="2021-03" db="EMBL/GenBank/DDBJ databases">
        <authorList>
            <person name="Wang G."/>
        </authorList>
    </citation>
    <scope>NUCLEOTIDE SEQUENCE</scope>
    <source>
        <strain evidence="5">KCTC 12899</strain>
    </source>
</reference>
<dbReference type="Gene3D" id="3.30.200.20">
    <property type="entry name" value="Phosphorylase Kinase, domain 1"/>
    <property type="match status" value="1"/>
</dbReference>